<evidence type="ECO:0000256" key="2">
    <source>
        <dbReference type="ARBA" id="ARBA00022512"/>
    </source>
</evidence>
<keyword evidence="3" id="KW-0964">Secreted</keyword>
<keyword evidence="5" id="KW-0572">Peptidoglycan-anchor</keyword>
<feature type="compositionally biased region" description="Low complexity" evidence="6">
    <location>
        <begin position="344"/>
        <end position="365"/>
    </location>
</feature>
<evidence type="ECO:0000259" key="9">
    <source>
        <dbReference type="Pfam" id="PF00746"/>
    </source>
</evidence>
<keyword evidence="11" id="KW-1185">Reference proteome</keyword>
<dbReference type="Proteomes" id="UP001148125">
    <property type="component" value="Unassembled WGS sequence"/>
</dbReference>
<feature type="chain" id="PRO_5045722286" evidence="8">
    <location>
        <begin position="29"/>
        <end position="405"/>
    </location>
</feature>
<dbReference type="RefSeq" id="WP_275118629.1">
    <property type="nucleotide sequence ID" value="NZ_JAOTPO010000007.1"/>
</dbReference>
<reference evidence="10" key="1">
    <citation type="submission" date="2024-05" db="EMBL/GenBank/DDBJ databases">
        <title>Alkalihalobacillus sp. strain MEB203 novel alkaliphilic bacterium from Lonar Lake, India.</title>
        <authorList>
            <person name="Joshi A."/>
            <person name="Thite S."/>
            <person name="Mengade P."/>
        </authorList>
    </citation>
    <scope>NUCLEOTIDE SEQUENCE</scope>
    <source>
        <strain evidence="10">MEB 203</strain>
    </source>
</reference>
<dbReference type="InterPro" id="IPR019931">
    <property type="entry name" value="LPXTG_anchor"/>
</dbReference>
<evidence type="ECO:0000256" key="8">
    <source>
        <dbReference type="SAM" id="SignalP"/>
    </source>
</evidence>
<keyword evidence="4 8" id="KW-0732">Signal</keyword>
<dbReference type="Pfam" id="PF00746">
    <property type="entry name" value="Gram_pos_anchor"/>
    <property type="match status" value="1"/>
</dbReference>
<evidence type="ECO:0000313" key="10">
    <source>
        <dbReference type="EMBL" id="MDE5414012.1"/>
    </source>
</evidence>
<dbReference type="EMBL" id="JAOTPO010000007">
    <property type="protein sequence ID" value="MDE5414012.1"/>
    <property type="molecule type" value="Genomic_DNA"/>
</dbReference>
<evidence type="ECO:0000256" key="5">
    <source>
        <dbReference type="ARBA" id="ARBA00023088"/>
    </source>
</evidence>
<dbReference type="NCBIfam" id="TIGR01167">
    <property type="entry name" value="LPXTG_anchor"/>
    <property type="match status" value="1"/>
</dbReference>
<feature type="signal peptide" evidence="8">
    <location>
        <begin position="1"/>
        <end position="28"/>
    </location>
</feature>
<comment type="subcellular location">
    <subcellularLocation>
        <location evidence="1">Secreted</location>
        <location evidence="1">Cell wall</location>
        <topology evidence="1">Peptidoglycan-anchor</topology>
    </subcellularLocation>
</comment>
<organism evidence="10 11">
    <name type="scientific">Alkalihalobacterium chitinilyticum</name>
    <dbReference type="NCBI Taxonomy" id="2980103"/>
    <lineage>
        <taxon>Bacteria</taxon>
        <taxon>Bacillati</taxon>
        <taxon>Bacillota</taxon>
        <taxon>Bacilli</taxon>
        <taxon>Bacillales</taxon>
        <taxon>Bacillaceae</taxon>
        <taxon>Alkalihalobacterium</taxon>
    </lineage>
</organism>
<comment type="caution">
    <text evidence="10">The sequence shown here is derived from an EMBL/GenBank/DDBJ whole genome shotgun (WGS) entry which is preliminary data.</text>
</comment>
<feature type="compositionally biased region" description="Gly residues" evidence="6">
    <location>
        <begin position="332"/>
        <end position="343"/>
    </location>
</feature>
<feature type="region of interest" description="Disordered" evidence="6">
    <location>
        <begin position="319"/>
        <end position="369"/>
    </location>
</feature>
<proteinExistence type="predicted"/>
<evidence type="ECO:0000256" key="7">
    <source>
        <dbReference type="SAM" id="Phobius"/>
    </source>
</evidence>
<keyword evidence="7" id="KW-0472">Membrane</keyword>
<evidence type="ECO:0000313" key="11">
    <source>
        <dbReference type="Proteomes" id="UP001148125"/>
    </source>
</evidence>
<keyword evidence="7" id="KW-1133">Transmembrane helix</keyword>
<accession>A0ABT5VH00</accession>
<feature type="domain" description="Gram-positive cocci surface proteins LPxTG" evidence="9">
    <location>
        <begin position="364"/>
        <end position="402"/>
    </location>
</feature>
<evidence type="ECO:0000256" key="4">
    <source>
        <dbReference type="ARBA" id="ARBA00022729"/>
    </source>
</evidence>
<protein>
    <submittedName>
        <fullName evidence="10">LPXTG cell wall anchor domain-containing protein</fullName>
    </submittedName>
</protein>
<evidence type="ECO:0000256" key="3">
    <source>
        <dbReference type="ARBA" id="ARBA00022525"/>
    </source>
</evidence>
<keyword evidence="2" id="KW-0134">Cell wall</keyword>
<name>A0ABT5VH00_9BACI</name>
<feature type="transmembrane region" description="Helical" evidence="7">
    <location>
        <begin position="378"/>
        <end position="398"/>
    </location>
</feature>
<evidence type="ECO:0000256" key="6">
    <source>
        <dbReference type="SAM" id="MobiDB-lite"/>
    </source>
</evidence>
<evidence type="ECO:0000256" key="1">
    <source>
        <dbReference type="ARBA" id="ARBA00004168"/>
    </source>
</evidence>
<gene>
    <name evidence="10" type="ORF">N7Z68_11530</name>
</gene>
<sequence>MKSAKKLSFISGFTAFALLLAPFGTSVAAAGNGEENVNNGIEMEYITEDGARDEVYENVRDDVYDGVRDDVYNDVPGDVYNGVPGDVYNGVPGDVYSGVPGDVYSGVPGDVYSGVPGDVYNGVPGDVYNGVPGDVYNGVPGDVYNGVPGDVYDGVTGDVYNVYYNPFTGSYQISDVHSYGTDHVFILPLVPGSKGHVKVQLPSAIFANLDGDAVVDITVNEAPDHIKDKKENERILALFEFKINDDLRNFGDHKVTLSFFIEPSEVTNWDKLRVVYIDENGNWTDEIITPIFFDETTGEVRVEVSHFSFYGVFVDEEDANEDDSTTQSGTAVGTGEGSNGGSDSGTSVGTETTTTTTEGSSSAETKAGSKLPDTATNLFNLLLAGMVLVMIGGVLLFAKRREVTA</sequence>
<keyword evidence="7" id="KW-0812">Transmembrane</keyword>